<evidence type="ECO:0000313" key="1">
    <source>
        <dbReference type="EMBL" id="KAF3552835.1"/>
    </source>
</evidence>
<accession>A0A8S9QUK2</accession>
<gene>
    <name evidence="1" type="ORF">F2Q69_00013636</name>
</gene>
<proteinExistence type="predicted"/>
<reference evidence="1" key="1">
    <citation type="submission" date="2019-12" db="EMBL/GenBank/DDBJ databases">
        <title>Genome sequencing and annotation of Brassica cretica.</title>
        <authorList>
            <person name="Studholme D.J."/>
            <person name="Sarris P."/>
        </authorList>
    </citation>
    <scope>NUCLEOTIDE SEQUENCE</scope>
    <source>
        <strain evidence="1">PFS-109/04</strain>
        <tissue evidence="1">Leaf</tissue>
    </source>
</reference>
<protein>
    <submittedName>
        <fullName evidence="1">Uncharacterized protein</fullName>
    </submittedName>
</protein>
<evidence type="ECO:0000313" key="2">
    <source>
        <dbReference type="Proteomes" id="UP000712600"/>
    </source>
</evidence>
<sequence length="81" mass="8295">MPFVNGTGCKALCLDATGRVRGGTGRGRGVNFVTLIGSFLSRHVVLPEHGVGLDGRFGGVTDMGECSSVVGDSLESIDEAV</sequence>
<name>A0A8S9QUK2_BRACR</name>
<comment type="caution">
    <text evidence="1">The sequence shown here is derived from an EMBL/GenBank/DDBJ whole genome shotgun (WGS) entry which is preliminary data.</text>
</comment>
<dbReference type="Proteomes" id="UP000712600">
    <property type="component" value="Unassembled WGS sequence"/>
</dbReference>
<dbReference type="AlphaFoldDB" id="A0A8S9QUK2"/>
<dbReference type="EMBL" id="QGKX02000996">
    <property type="protein sequence ID" value="KAF3552835.1"/>
    <property type="molecule type" value="Genomic_DNA"/>
</dbReference>
<organism evidence="1 2">
    <name type="scientific">Brassica cretica</name>
    <name type="common">Mustard</name>
    <dbReference type="NCBI Taxonomy" id="69181"/>
    <lineage>
        <taxon>Eukaryota</taxon>
        <taxon>Viridiplantae</taxon>
        <taxon>Streptophyta</taxon>
        <taxon>Embryophyta</taxon>
        <taxon>Tracheophyta</taxon>
        <taxon>Spermatophyta</taxon>
        <taxon>Magnoliopsida</taxon>
        <taxon>eudicotyledons</taxon>
        <taxon>Gunneridae</taxon>
        <taxon>Pentapetalae</taxon>
        <taxon>rosids</taxon>
        <taxon>malvids</taxon>
        <taxon>Brassicales</taxon>
        <taxon>Brassicaceae</taxon>
        <taxon>Brassiceae</taxon>
        <taxon>Brassica</taxon>
    </lineage>
</organism>